<reference evidence="3 4" key="1">
    <citation type="submission" date="2020-06" db="EMBL/GenBank/DDBJ databases">
        <title>The yeast mating-type switching endonuclease HO is a domesticated member of an unorthodox homing genetic element family.</title>
        <authorList>
            <person name="Coughlan A.Y."/>
            <person name="Lombardi L."/>
            <person name="Braun-Galleani S."/>
            <person name="Martos A.R."/>
            <person name="Galeote V."/>
            <person name="Bigey F."/>
            <person name="Dequin S."/>
            <person name="Byrne K.P."/>
            <person name="Wolfe K.H."/>
        </authorList>
    </citation>
    <scope>NUCLEOTIDE SEQUENCE [LARGE SCALE GENOMIC DNA]</scope>
    <source>
        <strain evidence="3 4">CBS764</strain>
    </source>
</reference>
<dbReference type="RefSeq" id="XP_037138219.1">
    <property type="nucleotide sequence ID" value="XM_037282324.1"/>
</dbReference>
<dbReference type="OrthoDB" id="4061731at2759"/>
<protein>
    <submittedName>
        <fullName evidence="3">Uncharacterized protein</fullName>
    </submittedName>
</protein>
<dbReference type="EMBL" id="CP059247">
    <property type="protein sequence ID" value="QLL31544.1"/>
    <property type="molecule type" value="Genomic_DNA"/>
</dbReference>
<feature type="compositionally biased region" description="Polar residues" evidence="2">
    <location>
        <begin position="26"/>
        <end position="37"/>
    </location>
</feature>
<keyword evidence="4" id="KW-1185">Reference proteome</keyword>
<keyword evidence="1" id="KW-0175">Coiled coil</keyword>
<dbReference type="Proteomes" id="UP000515788">
    <property type="component" value="Chromosome 2"/>
</dbReference>
<evidence type="ECO:0000256" key="2">
    <source>
        <dbReference type="SAM" id="MobiDB-lite"/>
    </source>
</evidence>
<name>A0A7G3ZDF8_9SACH</name>
<dbReference type="AlphaFoldDB" id="A0A7G3ZDF8"/>
<accession>A0A7G3ZDF8</accession>
<sequence>MSRNVSNPIELHKLTIVDKRQEESPTRLSNTSSQIKLPSSPRRQGIQIALPLESSPAKEHDSLDLTPVSSPPRSKRNSVSSVQSESQSQDLLYRLAAKEREIVELEQKLQSAKKELLLLENHYRSVVAGQSNLRNTLSSGSYRKDDVIQNLSKKFQKTLDEVHNSPNVLKSKKSISNFFNGERNAPRSAEEAKGRGGFFQNLIDKFNDFSVAEAEEEEFDRTQNVHKDDFYLKEKLEYDDDEDIVNEETGATLLDVQDPRLRDIYKR</sequence>
<dbReference type="GeneID" id="59324663"/>
<evidence type="ECO:0000313" key="3">
    <source>
        <dbReference type="EMBL" id="QLL31544.1"/>
    </source>
</evidence>
<organism evidence="3 4">
    <name type="scientific">Torulaspora globosa</name>
    <dbReference type="NCBI Taxonomy" id="48254"/>
    <lineage>
        <taxon>Eukaryota</taxon>
        <taxon>Fungi</taxon>
        <taxon>Dikarya</taxon>
        <taxon>Ascomycota</taxon>
        <taxon>Saccharomycotina</taxon>
        <taxon>Saccharomycetes</taxon>
        <taxon>Saccharomycetales</taxon>
        <taxon>Saccharomycetaceae</taxon>
        <taxon>Torulaspora</taxon>
    </lineage>
</organism>
<dbReference type="KEGG" id="tgb:HG536_0B04080"/>
<gene>
    <name evidence="3" type="ORF">HG536_0B04080</name>
</gene>
<feature type="coiled-coil region" evidence="1">
    <location>
        <begin position="88"/>
        <end position="122"/>
    </location>
</feature>
<evidence type="ECO:0000313" key="4">
    <source>
        <dbReference type="Proteomes" id="UP000515788"/>
    </source>
</evidence>
<proteinExistence type="predicted"/>
<evidence type="ECO:0000256" key="1">
    <source>
        <dbReference type="SAM" id="Coils"/>
    </source>
</evidence>
<feature type="region of interest" description="Disordered" evidence="2">
    <location>
        <begin position="17"/>
        <end position="85"/>
    </location>
</feature>